<comment type="subcellular location">
    <subcellularLocation>
        <location evidence="1">Nucleus</location>
    </subcellularLocation>
</comment>
<feature type="repeat" description="PPR" evidence="4">
    <location>
        <begin position="50"/>
        <end position="84"/>
    </location>
</feature>
<evidence type="ECO:0000256" key="3">
    <source>
        <dbReference type="ARBA" id="ARBA00023242"/>
    </source>
</evidence>
<evidence type="ECO:0008006" key="7">
    <source>
        <dbReference type="Google" id="ProtNLM"/>
    </source>
</evidence>
<dbReference type="NCBIfam" id="TIGR00756">
    <property type="entry name" value="PPR"/>
    <property type="match status" value="1"/>
</dbReference>
<dbReference type="GO" id="GO:0005681">
    <property type="term" value="C:spliceosomal complex"/>
    <property type="evidence" value="ECO:0007669"/>
    <property type="project" value="TreeGrafter"/>
</dbReference>
<evidence type="ECO:0000313" key="5">
    <source>
        <dbReference type="EMBL" id="KAG8490295.1"/>
    </source>
</evidence>
<protein>
    <recommendedName>
        <fullName evidence="7">Pentatricopeptide repeat-containing protein</fullName>
    </recommendedName>
</protein>
<dbReference type="SMART" id="SM01410">
    <property type="entry name" value="DIM1"/>
    <property type="match status" value="1"/>
</dbReference>
<dbReference type="Pfam" id="PF12854">
    <property type="entry name" value="PPR_1"/>
    <property type="match status" value="1"/>
</dbReference>
<dbReference type="Proteomes" id="UP000701853">
    <property type="component" value="Chromosome 6"/>
</dbReference>
<dbReference type="AlphaFoldDB" id="A0A8J6D1R1"/>
<dbReference type="InterPro" id="IPR004123">
    <property type="entry name" value="Dim1"/>
</dbReference>
<keyword evidence="6" id="KW-1185">Reference proteome</keyword>
<evidence type="ECO:0000256" key="2">
    <source>
        <dbReference type="ARBA" id="ARBA00022737"/>
    </source>
</evidence>
<dbReference type="GO" id="GO:0000398">
    <property type="term" value="P:mRNA splicing, via spliceosome"/>
    <property type="evidence" value="ECO:0007669"/>
    <property type="project" value="InterPro"/>
</dbReference>
<dbReference type="EMBL" id="JAHUZN010000006">
    <property type="protein sequence ID" value="KAG8490295.1"/>
    <property type="molecule type" value="Genomic_DNA"/>
</dbReference>
<gene>
    <name evidence="5" type="ORF">CXB51_016044</name>
</gene>
<dbReference type="InterPro" id="IPR002885">
    <property type="entry name" value="PPR_rpt"/>
</dbReference>
<dbReference type="OrthoDB" id="1934535at2759"/>
<sequence>MIEKYPKPSIVEFNKLLGAIVKMKHYAIVASKYKRIELLGVSHNLGVEPSAVTFSTLINGLCNQSNISEAVCMFDEMTERGYQPDLIYLRGCVRPCNELLLFNDAKVLGFAFSINVSFDEGYTPPNSNRREEILRRKLLEYLDCVAQFVDPSTVNKHIMIDLGTDNNKINWALKDKQEFIDIIETIYRGARKGRGLVIAPKDYSTKYRY</sequence>
<dbReference type="PANTHER" id="PTHR12052">
    <property type="entry name" value="THIOREDOXIN-LIKE PROTEN 4A, 4B"/>
    <property type="match status" value="1"/>
</dbReference>
<evidence type="ECO:0000256" key="1">
    <source>
        <dbReference type="ARBA" id="ARBA00004123"/>
    </source>
</evidence>
<dbReference type="InterPro" id="IPR011990">
    <property type="entry name" value="TPR-like_helical_dom_sf"/>
</dbReference>
<dbReference type="Pfam" id="PF02966">
    <property type="entry name" value="DIM1"/>
    <property type="match status" value="1"/>
</dbReference>
<dbReference type="PROSITE" id="PS51375">
    <property type="entry name" value="PPR"/>
    <property type="match status" value="1"/>
</dbReference>
<evidence type="ECO:0000256" key="4">
    <source>
        <dbReference type="PROSITE-ProRule" id="PRU00708"/>
    </source>
</evidence>
<dbReference type="Gene3D" id="3.40.30.10">
    <property type="entry name" value="Glutaredoxin"/>
    <property type="match status" value="1"/>
</dbReference>
<dbReference type="GO" id="GO:0046540">
    <property type="term" value="C:U4/U6 x U5 tri-snRNP complex"/>
    <property type="evidence" value="ECO:0007669"/>
    <property type="project" value="InterPro"/>
</dbReference>
<organism evidence="5 6">
    <name type="scientific">Gossypium anomalum</name>
    <dbReference type="NCBI Taxonomy" id="47600"/>
    <lineage>
        <taxon>Eukaryota</taxon>
        <taxon>Viridiplantae</taxon>
        <taxon>Streptophyta</taxon>
        <taxon>Embryophyta</taxon>
        <taxon>Tracheophyta</taxon>
        <taxon>Spermatophyta</taxon>
        <taxon>Magnoliopsida</taxon>
        <taxon>eudicotyledons</taxon>
        <taxon>Gunneridae</taxon>
        <taxon>Pentapetalae</taxon>
        <taxon>rosids</taxon>
        <taxon>malvids</taxon>
        <taxon>Malvales</taxon>
        <taxon>Malvaceae</taxon>
        <taxon>Malvoideae</taxon>
        <taxon>Gossypium</taxon>
    </lineage>
</organism>
<evidence type="ECO:0000313" key="6">
    <source>
        <dbReference type="Proteomes" id="UP000701853"/>
    </source>
</evidence>
<comment type="caution">
    <text evidence="5">The sequence shown here is derived from an EMBL/GenBank/DDBJ whole genome shotgun (WGS) entry which is preliminary data.</text>
</comment>
<keyword evidence="3" id="KW-0539">Nucleus</keyword>
<dbReference type="PANTHER" id="PTHR12052:SF5">
    <property type="entry name" value="THIOREDOXIN-LIKE PROTEIN 4A"/>
    <property type="match status" value="1"/>
</dbReference>
<keyword evidence="2" id="KW-0677">Repeat</keyword>
<dbReference type="GO" id="GO:0005682">
    <property type="term" value="C:U5 snRNP"/>
    <property type="evidence" value="ECO:0007669"/>
    <property type="project" value="TreeGrafter"/>
</dbReference>
<reference evidence="5 6" key="1">
    <citation type="journal article" date="2021" name="bioRxiv">
        <title>The Gossypium anomalum genome as a resource for cotton improvement and evolutionary analysis of hybrid incompatibility.</title>
        <authorList>
            <person name="Grover C.E."/>
            <person name="Yuan D."/>
            <person name="Arick M.A."/>
            <person name="Miller E.R."/>
            <person name="Hu G."/>
            <person name="Peterson D.G."/>
            <person name="Wendel J.F."/>
            <person name="Udall J.A."/>
        </authorList>
    </citation>
    <scope>NUCLEOTIDE SEQUENCE [LARGE SCALE GENOMIC DNA]</scope>
    <source>
        <strain evidence="5">JFW-Udall</strain>
        <tissue evidence="5">Leaf</tissue>
    </source>
</reference>
<name>A0A8J6D1R1_9ROSI</name>
<accession>A0A8J6D1R1</accession>
<proteinExistence type="predicted"/>
<dbReference type="Gene3D" id="1.25.40.10">
    <property type="entry name" value="Tetratricopeptide repeat domain"/>
    <property type="match status" value="1"/>
</dbReference>